<feature type="compositionally biased region" description="Polar residues" evidence="1">
    <location>
        <begin position="393"/>
        <end position="402"/>
    </location>
</feature>
<evidence type="ECO:0000256" key="1">
    <source>
        <dbReference type="SAM" id="MobiDB-lite"/>
    </source>
</evidence>
<proteinExistence type="predicted"/>
<dbReference type="RefSeq" id="XP_009224315.1">
    <property type="nucleotide sequence ID" value="XM_009226051.1"/>
</dbReference>
<protein>
    <submittedName>
        <fullName evidence="2 3">Uncharacterized protein</fullName>
    </submittedName>
</protein>
<gene>
    <name evidence="3" type="primary">20348670</name>
    <name evidence="2" type="ORF">GGTG_08212</name>
</gene>
<dbReference type="OrthoDB" id="5409998at2759"/>
<reference evidence="2" key="3">
    <citation type="submission" date="2010-09" db="EMBL/GenBank/DDBJ databases">
        <title>Annotation of Gaeumannomyces graminis var. tritici R3-111a-1.</title>
        <authorList>
            <consortium name="The Broad Institute Genome Sequencing Platform"/>
            <person name="Ma L.-J."/>
            <person name="Dead R."/>
            <person name="Young S.K."/>
            <person name="Zeng Q."/>
            <person name="Gargeya S."/>
            <person name="Fitzgerald M."/>
            <person name="Haas B."/>
            <person name="Abouelleil A."/>
            <person name="Alvarado L."/>
            <person name="Arachchi H.M."/>
            <person name="Berlin A."/>
            <person name="Brown A."/>
            <person name="Chapman S.B."/>
            <person name="Chen Z."/>
            <person name="Dunbar C."/>
            <person name="Freedman E."/>
            <person name="Gearin G."/>
            <person name="Gellesch M."/>
            <person name="Goldberg J."/>
            <person name="Griggs A."/>
            <person name="Gujja S."/>
            <person name="Heiman D."/>
            <person name="Howarth C."/>
            <person name="Larson L."/>
            <person name="Lui A."/>
            <person name="MacDonald P.J.P."/>
            <person name="Mehta T."/>
            <person name="Montmayeur A."/>
            <person name="Murphy C."/>
            <person name="Neiman D."/>
            <person name="Pearson M."/>
            <person name="Priest M."/>
            <person name="Roberts A."/>
            <person name="Saif S."/>
            <person name="Shea T."/>
            <person name="Shenoy N."/>
            <person name="Sisk P."/>
            <person name="Stolte C."/>
            <person name="Sykes S."/>
            <person name="Yandava C."/>
            <person name="Wortman J."/>
            <person name="Nusbaum C."/>
            <person name="Birren B."/>
        </authorList>
    </citation>
    <scope>NUCLEOTIDE SEQUENCE</scope>
    <source>
        <strain evidence="2">R3-111a-1</strain>
    </source>
</reference>
<feature type="compositionally biased region" description="Pro residues" evidence="1">
    <location>
        <begin position="261"/>
        <end position="277"/>
    </location>
</feature>
<dbReference type="Proteomes" id="UP000006039">
    <property type="component" value="Unassembled WGS sequence"/>
</dbReference>
<evidence type="ECO:0000313" key="4">
    <source>
        <dbReference type="Proteomes" id="UP000006039"/>
    </source>
</evidence>
<evidence type="ECO:0000313" key="3">
    <source>
        <dbReference type="EnsemblFungi" id="EJT74371"/>
    </source>
</evidence>
<feature type="region of interest" description="Disordered" evidence="1">
    <location>
        <begin position="105"/>
        <end position="307"/>
    </location>
</feature>
<dbReference type="VEuPathDB" id="FungiDB:GGTG_08212"/>
<dbReference type="EMBL" id="GL385398">
    <property type="protein sequence ID" value="EJT74371.1"/>
    <property type="molecule type" value="Genomic_DNA"/>
</dbReference>
<dbReference type="STRING" id="644352.J3P3X7"/>
<feature type="compositionally biased region" description="Pro residues" evidence="1">
    <location>
        <begin position="159"/>
        <end position="170"/>
    </location>
</feature>
<organism evidence="2">
    <name type="scientific">Gaeumannomyces tritici (strain R3-111a-1)</name>
    <name type="common">Wheat and barley take-all root rot fungus</name>
    <name type="synonym">Gaeumannomyces graminis var. tritici</name>
    <dbReference type="NCBI Taxonomy" id="644352"/>
    <lineage>
        <taxon>Eukaryota</taxon>
        <taxon>Fungi</taxon>
        <taxon>Dikarya</taxon>
        <taxon>Ascomycota</taxon>
        <taxon>Pezizomycotina</taxon>
        <taxon>Sordariomycetes</taxon>
        <taxon>Sordariomycetidae</taxon>
        <taxon>Magnaporthales</taxon>
        <taxon>Magnaporthaceae</taxon>
        <taxon>Gaeumannomyces</taxon>
    </lineage>
</organism>
<reference evidence="3" key="4">
    <citation type="journal article" date="2015" name="G3 (Bethesda)">
        <title>Genome sequences of three phytopathogenic species of the Magnaporthaceae family of fungi.</title>
        <authorList>
            <person name="Okagaki L.H."/>
            <person name="Nunes C.C."/>
            <person name="Sailsbery J."/>
            <person name="Clay B."/>
            <person name="Brown D."/>
            <person name="John T."/>
            <person name="Oh Y."/>
            <person name="Young N."/>
            <person name="Fitzgerald M."/>
            <person name="Haas B.J."/>
            <person name="Zeng Q."/>
            <person name="Young S."/>
            <person name="Adiconis X."/>
            <person name="Fan L."/>
            <person name="Levin J.Z."/>
            <person name="Mitchell T.K."/>
            <person name="Okubara P.A."/>
            <person name="Farman M.L."/>
            <person name="Kohn L.M."/>
            <person name="Birren B."/>
            <person name="Ma L.-J."/>
            <person name="Dean R.A."/>
        </authorList>
    </citation>
    <scope>NUCLEOTIDE SEQUENCE</scope>
    <source>
        <strain evidence="3">R3-111a-1</strain>
    </source>
</reference>
<feature type="compositionally biased region" description="Polar residues" evidence="1">
    <location>
        <begin position="250"/>
        <end position="259"/>
    </location>
</feature>
<dbReference type="HOGENOM" id="CLU_528967_0_0_1"/>
<name>J3P3X7_GAET3</name>
<dbReference type="GeneID" id="20348670"/>
<keyword evidence="4" id="KW-1185">Reference proteome</keyword>
<reference evidence="2" key="2">
    <citation type="submission" date="2010-07" db="EMBL/GenBank/DDBJ databases">
        <authorList>
            <consortium name="The Broad Institute Genome Sequencing Platform"/>
            <consortium name="Broad Institute Genome Sequencing Center for Infectious Disease"/>
            <person name="Ma L.-J."/>
            <person name="Dead R."/>
            <person name="Young S."/>
            <person name="Zeng Q."/>
            <person name="Koehrsen M."/>
            <person name="Alvarado L."/>
            <person name="Berlin A."/>
            <person name="Chapman S.B."/>
            <person name="Chen Z."/>
            <person name="Freedman E."/>
            <person name="Gellesch M."/>
            <person name="Goldberg J."/>
            <person name="Griggs A."/>
            <person name="Gujja S."/>
            <person name="Heilman E.R."/>
            <person name="Heiman D."/>
            <person name="Hepburn T."/>
            <person name="Howarth C."/>
            <person name="Jen D."/>
            <person name="Larson L."/>
            <person name="Mehta T."/>
            <person name="Neiman D."/>
            <person name="Pearson M."/>
            <person name="Roberts A."/>
            <person name="Saif S."/>
            <person name="Shea T."/>
            <person name="Shenoy N."/>
            <person name="Sisk P."/>
            <person name="Stolte C."/>
            <person name="Sykes S."/>
            <person name="Walk T."/>
            <person name="White J."/>
            <person name="Yandava C."/>
            <person name="Haas B."/>
            <person name="Nusbaum C."/>
            <person name="Birren B."/>
        </authorList>
    </citation>
    <scope>NUCLEOTIDE SEQUENCE</scope>
    <source>
        <strain evidence="2">R3-111a-1</strain>
    </source>
</reference>
<dbReference type="EnsemblFungi" id="EJT74371">
    <property type="protein sequence ID" value="EJT74371"/>
    <property type="gene ID" value="GGTG_08212"/>
</dbReference>
<accession>J3P3X7</accession>
<evidence type="ECO:0000313" key="2">
    <source>
        <dbReference type="EMBL" id="EJT74371.1"/>
    </source>
</evidence>
<reference evidence="4" key="1">
    <citation type="submission" date="2010-07" db="EMBL/GenBank/DDBJ databases">
        <title>The genome sequence of Gaeumannomyces graminis var. tritici strain R3-111a-1.</title>
        <authorList>
            <consortium name="The Broad Institute Genome Sequencing Platform"/>
            <person name="Ma L.-J."/>
            <person name="Dead R."/>
            <person name="Young S."/>
            <person name="Zeng Q."/>
            <person name="Koehrsen M."/>
            <person name="Alvarado L."/>
            <person name="Berlin A."/>
            <person name="Chapman S.B."/>
            <person name="Chen Z."/>
            <person name="Freedman E."/>
            <person name="Gellesch M."/>
            <person name="Goldberg J."/>
            <person name="Griggs A."/>
            <person name="Gujja S."/>
            <person name="Heilman E.R."/>
            <person name="Heiman D."/>
            <person name="Hepburn T."/>
            <person name="Howarth C."/>
            <person name="Jen D."/>
            <person name="Larson L."/>
            <person name="Mehta T."/>
            <person name="Neiman D."/>
            <person name="Pearson M."/>
            <person name="Roberts A."/>
            <person name="Saif S."/>
            <person name="Shea T."/>
            <person name="Shenoy N."/>
            <person name="Sisk P."/>
            <person name="Stolte C."/>
            <person name="Sykes S."/>
            <person name="Walk T."/>
            <person name="White J."/>
            <person name="Yandava C."/>
            <person name="Haas B."/>
            <person name="Nusbaum C."/>
            <person name="Birren B."/>
        </authorList>
    </citation>
    <scope>NUCLEOTIDE SEQUENCE [LARGE SCALE GENOMIC DNA]</scope>
    <source>
        <strain evidence="4">R3-111a-1</strain>
    </source>
</reference>
<feature type="compositionally biased region" description="Low complexity" evidence="1">
    <location>
        <begin position="278"/>
        <end position="299"/>
    </location>
</feature>
<feature type="region of interest" description="Disordered" evidence="1">
    <location>
        <begin position="384"/>
        <end position="411"/>
    </location>
</feature>
<feature type="compositionally biased region" description="Pro residues" evidence="1">
    <location>
        <begin position="135"/>
        <end position="146"/>
    </location>
</feature>
<dbReference type="eggNOG" id="ENOG502SWGH">
    <property type="taxonomic scope" value="Eukaryota"/>
</dbReference>
<reference evidence="3" key="5">
    <citation type="submission" date="2018-04" db="UniProtKB">
        <authorList>
            <consortium name="EnsemblFungi"/>
        </authorList>
    </citation>
    <scope>IDENTIFICATION</scope>
    <source>
        <strain evidence="3">R3-111a-1</strain>
    </source>
</reference>
<dbReference type="AlphaFoldDB" id="J3P3X7"/>
<sequence>MANAKPVPPLDTLEVLVNDVLVQAGKAFKSSRRDARRVPSLASVNKIRDIHVDFNSALDDVESELIRAKAVLQRDLDQLRAKRRPVVIPEPVMIPLAPTGLTPVLGAPAPPPGSLPMAGSGPGPGPRNVPKQPALHPPPASRPVPRPKQGAPFPNMGIDPPPPGPSPQPGVPKVKAEPHTSQLTGPAKPTATAQAVKPGAKGGSPAVKNASSSLALKSVPPAGKVTSPAKKAIPSPVVKPGSPAMKATPSLPSSGKTNSPVPAPVRPVPKATPPTVPKPSLTPASAPKSAAVVPTATAPAPTPAPTPPVPHAPAAPMAVAIPAQAPTPALASGIPNPAQLAQAIGQPDQLTGMLEMSNAASGGGGGVLHPGATAAPHLNFTDMQFSLAPGNMDPQSQPQSHPQGAAGTDGVDTEFDLETYVADATNNILSDSFSGSGGNQPSAAIADNASRPIDLSNGDSASASFKSSGAEALNSNMDDLFKMDADMDLGAAGDTNFDDLWIEGDTAMEDFFDLS</sequence>